<sequence length="373" mass="40232">MHLLDLPNELFLIITEFLSDPSPDPSSVNSFLLTNRRLAFLLTPWLHKLALLDKPDGTPALHWAASNNYTALSALLLTKITPEILARKDLAGQTALHVALEQSSPNGDYALITSLIHHGIPVNTQNATGETALQLAVSKGQEVLVELLLAKGADTTPCDAKGQTVLHVATRNWGNGGSTAVAAMLLDAGVDIDARNNLGETALHKAVLFAHTSMVRLLLSRGASTSIADNWWGGTPLHWAADMGKHDIGKLLLAAGAEVSARDVFKGGTPFHWAAKRPTEAMLRLLLAKGADVDLVDNSGKKAVEWTTRQDRRRGPREERAIAELLRRGATSVPECEDRESWNMYGSVGGGQSNTYTLAALYCLQYQNVRSSG</sequence>
<dbReference type="SMART" id="SM00248">
    <property type="entry name" value="ANK"/>
    <property type="match status" value="7"/>
</dbReference>
<feature type="repeat" description="ANK" evidence="3">
    <location>
        <begin position="128"/>
        <end position="160"/>
    </location>
</feature>
<feature type="repeat" description="ANK" evidence="3">
    <location>
        <begin position="232"/>
        <end position="264"/>
    </location>
</feature>
<evidence type="ECO:0000256" key="2">
    <source>
        <dbReference type="ARBA" id="ARBA00023043"/>
    </source>
</evidence>
<dbReference type="SUPFAM" id="SSF48403">
    <property type="entry name" value="Ankyrin repeat"/>
    <property type="match status" value="1"/>
</dbReference>
<dbReference type="PROSITE" id="PS50297">
    <property type="entry name" value="ANK_REP_REGION"/>
    <property type="match status" value="5"/>
</dbReference>
<dbReference type="EMBL" id="JBBBZM010000046">
    <property type="protein sequence ID" value="KAL0636640.1"/>
    <property type="molecule type" value="Genomic_DNA"/>
</dbReference>
<dbReference type="InterPro" id="IPR036770">
    <property type="entry name" value="Ankyrin_rpt-contain_sf"/>
</dbReference>
<dbReference type="PRINTS" id="PR01415">
    <property type="entry name" value="ANKYRIN"/>
</dbReference>
<feature type="repeat" description="ANK" evidence="3">
    <location>
        <begin position="161"/>
        <end position="197"/>
    </location>
</feature>
<dbReference type="Pfam" id="PF13637">
    <property type="entry name" value="Ank_4"/>
    <property type="match status" value="1"/>
</dbReference>
<dbReference type="PROSITE" id="PS50088">
    <property type="entry name" value="ANK_REPEAT"/>
    <property type="match status" value="6"/>
</dbReference>
<dbReference type="Pfam" id="PF12796">
    <property type="entry name" value="Ank_2"/>
    <property type="match status" value="1"/>
</dbReference>
<keyword evidence="1" id="KW-0677">Repeat</keyword>
<feature type="repeat" description="ANK" evidence="3">
    <location>
        <begin position="266"/>
        <end position="298"/>
    </location>
</feature>
<evidence type="ECO:0000256" key="3">
    <source>
        <dbReference type="PROSITE-ProRule" id="PRU00023"/>
    </source>
</evidence>
<dbReference type="PANTHER" id="PTHR24198">
    <property type="entry name" value="ANKYRIN REPEAT AND PROTEIN KINASE DOMAIN-CONTAINING PROTEIN"/>
    <property type="match status" value="1"/>
</dbReference>
<keyword evidence="2 3" id="KW-0040">ANK repeat</keyword>
<name>A0ABR3GLG2_9PEZI</name>
<dbReference type="PANTHER" id="PTHR24198:SF165">
    <property type="entry name" value="ANKYRIN REPEAT-CONTAINING PROTEIN-RELATED"/>
    <property type="match status" value="1"/>
</dbReference>
<feature type="repeat" description="ANK" evidence="3">
    <location>
        <begin position="91"/>
        <end position="127"/>
    </location>
</feature>
<comment type="caution">
    <text evidence="4">The sequence shown here is derived from an EMBL/GenBank/DDBJ whole genome shotgun (WGS) entry which is preliminary data.</text>
</comment>
<dbReference type="Gene3D" id="1.25.40.20">
    <property type="entry name" value="Ankyrin repeat-containing domain"/>
    <property type="match status" value="3"/>
</dbReference>
<dbReference type="Proteomes" id="UP001447188">
    <property type="component" value="Unassembled WGS sequence"/>
</dbReference>
<feature type="repeat" description="ANK" evidence="3">
    <location>
        <begin position="198"/>
        <end position="230"/>
    </location>
</feature>
<dbReference type="InterPro" id="IPR002110">
    <property type="entry name" value="Ankyrin_rpt"/>
</dbReference>
<evidence type="ECO:0000313" key="5">
    <source>
        <dbReference type="Proteomes" id="UP001447188"/>
    </source>
</evidence>
<protein>
    <submittedName>
        <fullName evidence="4">Uncharacterized protein</fullName>
    </submittedName>
</protein>
<keyword evidence="5" id="KW-1185">Reference proteome</keyword>
<evidence type="ECO:0000256" key="1">
    <source>
        <dbReference type="ARBA" id="ARBA00022737"/>
    </source>
</evidence>
<organism evidence="4 5">
    <name type="scientific">Discina gigas</name>
    <dbReference type="NCBI Taxonomy" id="1032678"/>
    <lineage>
        <taxon>Eukaryota</taxon>
        <taxon>Fungi</taxon>
        <taxon>Dikarya</taxon>
        <taxon>Ascomycota</taxon>
        <taxon>Pezizomycotina</taxon>
        <taxon>Pezizomycetes</taxon>
        <taxon>Pezizales</taxon>
        <taxon>Discinaceae</taxon>
        <taxon>Discina</taxon>
    </lineage>
</organism>
<accession>A0ABR3GLG2</accession>
<evidence type="ECO:0000313" key="4">
    <source>
        <dbReference type="EMBL" id="KAL0636640.1"/>
    </source>
</evidence>
<reference evidence="4 5" key="1">
    <citation type="submission" date="2024-02" db="EMBL/GenBank/DDBJ databases">
        <title>Discinaceae phylogenomics.</title>
        <authorList>
            <person name="Dirks A.C."/>
            <person name="James T.Y."/>
        </authorList>
    </citation>
    <scope>NUCLEOTIDE SEQUENCE [LARGE SCALE GENOMIC DNA]</scope>
    <source>
        <strain evidence="4 5">ACD0624</strain>
    </source>
</reference>
<dbReference type="Pfam" id="PF00023">
    <property type="entry name" value="Ank"/>
    <property type="match status" value="1"/>
</dbReference>
<proteinExistence type="predicted"/>
<gene>
    <name evidence="4" type="ORF">Q9L58_004371</name>
</gene>